<dbReference type="OrthoDB" id="9907759at2"/>
<keyword evidence="2" id="KW-0472">Membrane</keyword>
<keyword evidence="1" id="KW-0175">Coiled coil</keyword>
<organism evidence="3 4">
    <name type="scientific">Gloeothece citriformis (strain PCC 7424)</name>
    <name type="common">Cyanothece sp. (strain PCC 7424)</name>
    <dbReference type="NCBI Taxonomy" id="65393"/>
    <lineage>
        <taxon>Bacteria</taxon>
        <taxon>Bacillati</taxon>
        <taxon>Cyanobacteriota</taxon>
        <taxon>Cyanophyceae</taxon>
        <taxon>Oscillatoriophycideae</taxon>
        <taxon>Chroococcales</taxon>
        <taxon>Aphanothecaceae</taxon>
        <taxon>Gloeothece</taxon>
        <taxon>Gloeothece citriformis</taxon>
    </lineage>
</organism>
<dbReference type="Gene3D" id="1.20.5.2280">
    <property type="match status" value="1"/>
</dbReference>
<feature type="coiled-coil region" evidence="1">
    <location>
        <begin position="24"/>
        <end position="58"/>
    </location>
</feature>
<keyword evidence="2" id="KW-0812">Transmembrane</keyword>
<dbReference type="HOGENOM" id="CLU_1988937_0_0_3"/>
<feature type="transmembrane region" description="Helical" evidence="2">
    <location>
        <begin position="97"/>
        <end position="119"/>
    </location>
</feature>
<evidence type="ECO:0000313" key="3">
    <source>
        <dbReference type="EMBL" id="ACK72424.1"/>
    </source>
</evidence>
<sequence>MTTTTDSDLFNLLNQDKAPQISKLSELDQKIKKVANSIQTLEDTHTKIDRDFDRIEQKLKKLPKQFENIHHYIITVYQHVRQLNLKTERPKTSEDHFLIGIISFLLAFLIVILCNLNHFDFKLNYF</sequence>
<dbReference type="Proteomes" id="UP000002384">
    <property type="component" value="Chromosome"/>
</dbReference>
<dbReference type="AlphaFoldDB" id="B7KL52"/>
<gene>
    <name evidence="3" type="ordered locus">PCC7424_4050</name>
</gene>
<evidence type="ECO:0000313" key="4">
    <source>
        <dbReference type="Proteomes" id="UP000002384"/>
    </source>
</evidence>
<dbReference type="EMBL" id="CP001291">
    <property type="protein sequence ID" value="ACK72424.1"/>
    <property type="molecule type" value="Genomic_DNA"/>
</dbReference>
<dbReference type="RefSeq" id="WP_015956009.1">
    <property type="nucleotide sequence ID" value="NC_011729.1"/>
</dbReference>
<reference evidence="4" key="1">
    <citation type="journal article" date="2011" name="MBio">
        <title>Novel metabolic attributes of the genus Cyanothece, comprising a group of unicellular nitrogen-fixing Cyanobacteria.</title>
        <authorList>
            <person name="Bandyopadhyay A."/>
            <person name="Elvitigala T."/>
            <person name="Welsh E."/>
            <person name="Stockel J."/>
            <person name="Liberton M."/>
            <person name="Min H."/>
            <person name="Sherman L.A."/>
            <person name="Pakrasi H.B."/>
        </authorList>
    </citation>
    <scope>NUCLEOTIDE SEQUENCE [LARGE SCALE GENOMIC DNA]</scope>
    <source>
        <strain evidence="4">PCC 7424</strain>
    </source>
</reference>
<accession>B7KL52</accession>
<evidence type="ECO:0000256" key="1">
    <source>
        <dbReference type="SAM" id="Coils"/>
    </source>
</evidence>
<keyword evidence="4" id="KW-1185">Reference proteome</keyword>
<dbReference type="STRING" id="65393.PCC7424_4050"/>
<keyword evidence="2" id="KW-1133">Transmembrane helix</keyword>
<dbReference type="KEGG" id="cyc:PCC7424_4050"/>
<dbReference type="eggNOG" id="ENOG5030R2R">
    <property type="taxonomic scope" value="Bacteria"/>
</dbReference>
<name>B7KL52_GLOC7</name>
<evidence type="ECO:0000256" key="2">
    <source>
        <dbReference type="SAM" id="Phobius"/>
    </source>
</evidence>
<proteinExistence type="predicted"/>
<protein>
    <submittedName>
        <fullName evidence="3">Uncharacterized protein</fullName>
    </submittedName>
</protein>